<dbReference type="Gene3D" id="3.20.20.60">
    <property type="entry name" value="Phosphoenolpyruvate-binding domains"/>
    <property type="match status" value="1"/>
</dbReference>
<keyword evidence="7" id="KW-0460">Magnesium</keyword>
<dbReference type="Pfam" id="PF05524">
    <property type="entry name" value="PEP-utilisers_N"/>
    <property type="match status" value="1"/>
</dbReference>
<evidence type="ECO:0000259" key="10">
    <source>
        <dbReference type="Pfam" id="PF02896"/>
    </source>
</evidence>
<dbReference type="Proteomes" id="UP000250086">
    <property type="component" value="Unassembled WGS sequence"/>
</dbReference>
<protein>
    <recommendedName>
        <fullName evidence="3">Phosphoenolpyruvate-protein phosphotransferase</fullName>
    </recommendedName>
    <alternativeName>
        <fullName evidence="8">Phosphotransferase system, enzyme I</fullName>
    </alternativeName>
</protein>
<evidence type="ECO:0000259" key="9">
    <source>
        <dbReference type="Pfam" id="PF00391"/>
    </source>
</evidence>
<dbReference type="SUPFAM" id="SSF52009">
    <property type="entry name" value="Phosphohistidine domain"/>
    <property type="match status" value="1"/>
</dbReference>
<feature type="domain" description="Phosphotransferase system enzyme I N-terminal" evidence="11">
    <location>
        <begin position="6"/>
        <end position="122"/>
    </location>
</feature>
<dbReference type="AlphaFoldDB" id="A0A2X0VC86"/>
<feature type="domain" description="PEP-utilising enzyme C-terminal" evidence="10">
    <location>
        <begin position="255"/>
        <end position="511"/>
    </location>
</feature>
<keyword evidence="4 12" id="KW-0808">Transferase</keyword>
<dbReference type="InterPro" id="IPR036618">
    <property type="entry name" value="PtsI_HPr-bd_sf"/>
</dbReference>
<dbReference type="PANTHER" id="PTHR46244:SF3">
    <property type="entry name" value="PHOSPHOENOLPYRUVATE-PROTEIN PHOSPHOTRANSFERASE"/>
    <property type="match status" value="1"/>
</dbReference>
<evidence type="ECO:0000256" key="7">
    <source>
        <dbReference type="ARBA" id="ARBA00022842"/>
    </source>
</evidence>
<evidence type="ECO:0000256" key="1">
    <source>
        <dbReference type="ARBA" id="ARBA00001946"/>
    </source>
</evidence>
<dbReference type="Gene3D" id="1.10.274.10">
    <property type="entry name" value="PtsI, HPr-binding domain"/>
    <property type="match status" value="1"/>
</dbReference>
<sequence>MYTLSGMTVAEGVAAGRALKLSKTTAVSDIIDTGFDAEAQIDKYQKACSAFINRLYSVSKGPAPDTVRDLFGAMAGFLSSQDNNKDIINLIYDGCSATVACNNVLIDKLSVFANNEDPEIKEQGRELLALAREFIATINQDKSAETQIPQLKEPSVIIATNLTPASFLCLRTDLVVAVILEEGLSSGHLGTVLRELGIPSIFSAVGALNIEDGANVLVDATEGQILVDPPSDIAQKILQRGVSFTDFTEDDSLLNVTIASSIGAMREISDNRYLRHGIGLLRSEFLFLGCPHEPSEDEMVKVFTTLFSKVPNEAPITARTFDFAGDKEPVFSVQLDSKGPLQGYGAKVGTRLLKKEIRALLRSSVGRTIRVVYPLISRISEAKYINDLAAMCVDELDEKNIEHGKIEPVLMIETPAAVLSAKAFARLSSLFIIGTSSLAEYASAPRPPDLSFTPALAKMIAVACRAAHEENVPSGIAGYFATRIELMPFFLKLGVTYITIDSYSIAKIASATEKFCRDSSPTFSQKLYERVMSLSTAAELSELINNLNKSV</sequence>
<keyword evidence="12" id="KW-0670">Pyruvate</keyword>
<keyword evidence="5" id="KW-0479">Metal-binding</keyword>
<organism evidence="12 13">
    <name type="scientific">Anaerobiospirillum thomasii</name>
    <dbReference type="NCBI Taxonomy" id="179995"/>
    <lineage>
        <taxon>Bacteria</taxon>
        <taxon>Pseudomonadati</taxon>
        <taxon>Pseudomonadota</taxon>
        <taxon>Gammaproteobacteria</taxon>
        <taxon>Aeromonadales</taxon>
        <taxon>Succinivibrionaceae</taxon>
        <taxon>Anaerobiospirillum</taxon>
    </lineage>
</organism>
<dbReference type="GO" id="GO:0046872">
    <property type="term" value="F:metal ion binding"/>
    <property type="evidence" value="ECO:0007669"/>
    <property type="project" value="UniProtKB-KW"/>
</dbReference>
<keyword evidence="13" id="KW-1185">Reference proteome</keyword>
<dbReference type="PRINTS" id="PR01736">
    <property type="entry name" value="PHPHTRNFRASE"/>
</dbReference>
<evidence type="ECO:0000313" key="12">
    <source>
        <dbReference type="EMBL" id="SPT69394.1"/>
    </source>
</evidence>
<dbReference type="Pfam" id="PF02896">
    <property type="entry name" value="PEP-utilizers_C"/>
    <property type="match status" value="1"/>
</dbReference>
<keyword evidence="6" id="KW-0418">Kinase</keyword>
<name>A0A2X0VC86_9GAMM</name>
<dbReference type="InterPro" id="IPR040442">
    <property type="entry name" value="Pyrv_kinase-like_dom_sf"/>
</dbReference>
<dbReference type="RefSeq" id="WP_113743570.1">
    <property type="nucleotide sequence ID" value="NZ_UAPU01000007.1"/>
</dbReference>
<accession>A0A2X0VC86</accession>
<dbReference type="InterPro" id="IPR036637">
    <property type="entry name" value="Phosphohistidine_dom_sf"/>
</dbReference>
<dbReference type="SUPFAM" id="SSF47831">
    <property type="entry name" value="Enzyme I of the PEP:sugar phosphotransferase system HPr-binding (sub)domain"/>
    <property type="match status" value="1"/>
</dbReference>
<dbReference type="InterPro" id="IPR008279">
    <property type="entry name" value="PEP-util_enz_mobile_dom"/>
</dbReference>
<evidence type="ECO:0000256" key="5">
    <source>
        <dbReference type="ARBA" id="ARBA00022723"/>
    </source>
</evidence>
<evidence type="ECO:0000256" key="2">
    <source>
        <dbReference type="ARBA" id="ARBA00007837"/>
    </source>
</evidence>
<evidence type="ECO:0000259" key="11">
    <source>
        <dbReference type="Pfam" id="PF05524"/>
    </source>
</evidence>
<dbReference type="Gene3D" id="3.50.30.10">
    <property type="entry name" value="Phosphohistidine domain"/>
    <property type="match status" value="1"/>
</dbReference>
<dbReference type="InterPro" id="IPR050499">
    <property type="entry name" value="PEP-utilizing_PTS_enzyme"/>
</dbReference>
<feature type="domain" description="PEP-utilising enzyme mobile" evidence="9">
    <location>
        <begin position="152"/>
        <end position="223"/>
    </location>
</feature>
<dbReference type="Pfam" id="PF00391">
    <property type="entry name" value="PEP-utilizers"/>
    <property type="match status" value="1"/>
</dbReference>
<comment type="similarity">
    <text evidence="2">Belongs to the PEP-utilizing enzyme family.</text>
</comment>
<dbReference type="InterPro" id="IPR000121">
    <property type="entry name" value="PEP_util_C"/>
</dbReference>
<dbReference type="InterPro" id="IPR008731">
    <property type="entry name" value="PTS_EIN"/>
</dbReference>
<evidence type="ECO:0000313" key="13">
    <source>
        <dbReference type="Proteomes" id="UP000250086"/>
    </source>
</evidence>
<proteinExistence type="inferred from homology"/>
<gene>
    <name evidence="12" type="primary">ptsI_1</name>
    <name evidence="12" type="ORF">NCTC13093_00766</name>
</gene>
<evidence type="ECO:0000256" key="6">
    <source>
        <dbReference type="ARBA" id="ARBA00022777"/>
    </source>
</evidence>
<dbReference type="InterPro" id="IPR015813">
    <property type="entry name" value="Pyrv/PenolPyrv_kinase-like_dom"/>
</dbReference>
<comment type="cofactor">
    <cofactor evidence="1">
        <name>Mg(2+)</name>
        <dbReference type="ChEBI" id="CHEBI:18420"/>
    </cofactor>
</comment>
<dbReference type="OrthoDB" id="7052042at2"/>
<evidence type="ECO:0000256" key="3">
    <source>
        <dbReference type="ARBA" id="ARBA00016544"/>
    </source>
</evidence>
<dbReference type="SUPFAM" id="SSF51621">
    <property type="entry name" value="Phosphoenolpyruvate/pyruvate domain"/>
    <property type="match status" value="1"/>
</dbReference>
<evidence type="ECO:0000256" key="8">
    <source>
        <dbReference type="ARBA" id="ARBA00033235"/>
    </source>
</evidence>
<evidence type="ECO:0000256" key="4">
    <source>
        <dbReference type="ARBA" id="ARBA00022679"/>
    </source>
</evidence>
<dbReference type="PANTHER" id="PTHR46244">
    <property type="entry name" value="PHOSPHOENOLPYRUVATE-PROTEIN PHOSPHOTRANSFERASE"/>
    <property type="match status" value="1"/>
</dbReference>
<dbReference type="GO" id="GO:0009401">
    <property type="term" value="P:phosphoenolpyruvate-dependent sugar phosphotransferase system"/>
    <property type="evidence" value="ECO:0007669"/>
    <property type="project" value="InterPro"/>
</dbReference>
<dbReference type="EMBL" id="UAPV01000001">
    <property type="protein sequence ID" value="SPT69394.1"/>
    <property type="molecule type" value="Genomic_DNA"/>
</dbReference>
<reference evidence="12 13" key="1">
    <citation type="submission" date="2018-06" db="EMBL/GenBank/DDBJ databases">
        <authorList>
            <consortium name="Pathogen Informatics"/>
            <person name="Doyle S."/>
        </authorList>
    </citation>
    <scope>NUCLEOTIDE SEQUENCE [LARGE SCALE GENOMIC DNA]</scope>
    <source>
        <strain evidence="12 13">NCTC13093</strain>
    </source>
</reference>
<dbReference type="GO" id="GO:0016301">
    <property type="term" value="F:kinase activity"/>
    <property type="evidence" value="ECO:0007669"/>
    <property type="project" value="UniProtKB-KW"/>
</dbReference>